<gene>
    <name evidence="1" type="ORF">PPROV_001098700</name>
</gene>
<proteinExistence type="predicted"/>
<sequence>MEAGGRAFAKLKAVEAKTQAEAEKGLAGPELTLSYVVAQYGHLIRLLIATASSSTPNTQVGSTMLSQSTQSMLIGRACICTSSPVLTRTRRERTFHRHSRDR</sequence>
<accession>A0A830I5F4</accession>
<protein>
    <submittedName>
        <fullName evidence="1">Uncharacterized protein</fullName>
    </submittedName>
</protein>
<keyword evidence="2" id="KW-1185">Reference proteome</keyword>
<evidence type="ECO:0000313" key="1">
    <source>
        <dbReference type="EMBL" id="GHP12259.1"/>
    </source>
</evidence>
<reference evidence="1" key="1">
    <citation type="submission" date="2020-10" db="EMBL/GenBank/DDBJ databases">
        <title>Unveiling of a novel bifunctional photoreceptor, Dualchrome1, isolated from a cosmopolitan green alga.</title>
        <authorList>
            <person name="Suzuki S."/>
            <person name="Kawachi M."/>
        </authorList>
    </citation>
    <scope>NUCLEOTIDE SEQUENCE</scope>
    <source>
        <strain evidence="1">NIES 2893</strain>
    </source>
</reference>
<dbReference type="EMBL" id="BNJQ01000040">
    <property type="protein sequence ID" value="GHP12259.1"/>
    <property type="molecule type" value="Genomic_DNA"/>
</dbReference>
<evidence type="ECO:0000313" key="2">
    <source>
        <dbReference type="Proteomes" id="UP000660262"/>
    </source>
</evidence>
<name>A0A830I5F4_9CHLO</name>
<organism evidence="1 2">
    <name type="scientific">Pycnococcus provasolii</name>
    <dbReference type="NCBI Taxonomy" id="41880"/>
    <lineage>
        <taxon>Eukaryota</taxon>
        <taxon>Viridiplantae</taxon>
        <taxon>Chlorophyta</taxon>
        <taxon>Pseudoscourfieldiophyceae</taxon>
        <taxon>Pseudoscourfieldiales</taxon>
        <taxon>Pycnococcaceae</taxon>
        <taxon>Pycnococcus</taxon>
    </lineage>
</organism>
<dbReference type="AlphaFoldDB" id="A0A830I5F4"/>
<comment type="caution">
    <text evidence="1">The sequence shown here is derived from an EMBL/GenBank/DDBJ whole genome shotgun (WGS) entry which is preliminary data.</text>
</comment>
<dbReference type="Proteomes" id="UP000660262">
    <property type="component" value="Unassembled WGS sequence"/>
</dbReference>